<feature type="domain" description="Solute-binding protein family 5" evidence="2">
    <location>
        <begin position="212"/>
        <end position="543"/>
    </location>
</feature>
<dbReference type="GO" id="GO:0003677">
    <property type="term" value="F:DNA binding"/>
    <property type="evidence" value="ECO:0007669"/>
    <property type="project" value="UniProtKB-KW"/>
</dbReference>
<keyword evidence="1" id="KW-0238">DNA-binding</keyword>
<evidence type="ECO:0000313" key="5">
    <source>
        <dbReference type="Proteomes" id="UP000447393"/>
    </source>
</evidence>
<dbReference type="InterPro" id="IPR025370">
    <property type="entry name" value="SgrR_HTH_N"/>
</dbReference>
<dbReference type="AlphaFoldDB" id="A0A845DXU3"/>
<dbReference type="Pfam" id="PF00496">
    <property type="entry name" value="SBP_bac_5"/>
    <property type="match status" value="1"/>
</dbReference>
<accession>A0A845DXU3</accession>
<dbReference type="InterPro" id="IPR039424">
    <property type="entry name" value="SBP_5"/>
</dbReference>
<reference evidence="4 5" key="1">
    <citation type="submission" date="2019-11" db="EMBL/GenBank/DDBJ databases">
        <title>Genome sequences of 17 halophilic strains isolated from different environments.</title>
        <authorList>
            <person name="Furrow R.E."/>
        </authorList>
    </citation>
    <scope>NUCLEOTIDE SEQUENCE [LARGE SCALE GENOMIC DNA]</scope>
    <source>
        <strain evidence="4 5">22505_10_Sand</strain>
    </source>
</reference>
<dbReference type="InterPro" id="IPR000914">
    <property type="entry name" value="SBP_5_dom"/>
</dbReference>
<evidence type="ECO:0000313" key="4">
    <source>
        <dbReference type="EMBL" id="MYL48227.1"/>
    </source>
</evidence>
<dbReference type="Pfam" id="PF12793">
    <property type="entry name" value="SgrR_N"/>
    <property type="match status" value="1"/>
</dbReference>
<dbReference type="Gene3D" id="3.10.105.10">
    <property type="entry name" value="Dipeptide-binding Protein, Domain 3"/>
    <property type="match status" value="1"/>
</dbReference>
<protein>
    <submittedName>
        <fullName evidence="4">ABC transporter substrate-binding protein</fullName>
    </submittedName>
</protein>
<dbReference type="GO" id="GO:1904680">
    <property type="term" value="F:peptide transmembrane transporter activity"/>
    <property type="evidence" value="ECO:0007669"/>
    <property type="project" value="TreeGrafter"/>
</dbReference>
<dbReference type="Proteomes" id="UP000447393">
    <property type="component" value="Unassembled WGS sequence"/>
</dbReference>
<evidence type="ECO:0000259" key="3">
    <source>
        <dbReference type="Pfam" id="PF12793"/>
    </source>
</evidence>
<dbReference type="PANTHER" id="PTHR30290">
    <property type="entry name" value="PERIPLASMIC BINDING COMPONENT OF ABC TRANSPORTER"/>
    <property type="match status" value="1"/>
</dbReference>
<comment type="caution">
    <text evidence="4">The sequence shown here is derived from an EMBL/GenBank/DDBJ whole genome shotgun (WGS) entry which is preliminary data.</text>
</comment>
<name>A0A845DXU3_9BACI</name>
<sequence>MLGCNSLNIRSPPLLPLLWAFQKGVKRVQFRKICPLLGGVKMLDERYFSLRAHLYDREENQTIAFKLQELETIWYCSQKNAKRILKELEANGKLTYIPGKGRGKPSTLLFPKPFQKEVEDFVTACVEQDELDEAAHLLRLPIPKSWIAKASYDIRKMFSYREQSSPKDVLHAFMARSLTTLEPLEVSITFEAHLIEQLGDPLLKYDADKDEILPHIAHHVEVDDSSRTWTFHLRKGVRFHNDEELTSEDVRSTLARAMNTEASTSWLTEGIGSIECPGRYKVIIHLDEPNPFFPRYMAASNLCILPSGTPFDEHEWIGTGPFYLKERTENKLVLAAFDGYFKERPLLDEVQFFKVSQEAASIIHFTVADGEDVNPAQKHEVETGFRFLTFNFHKDNIIQDPHFREAVYHLLDIGRMADSFGWRPFGDSTDLHGESQYVEASSFVPPRSTHLEKKSSLIPELLKKSGYDGETLKLFHLEFPNAVKEAEWLEKRGAEYGIHFERHSFNFSNFYAEGMGKDVDLIFMGEVSSLDPHLSFLGAFYNKNLFFRRFFPAWGLQWIDDRLEVFKRQESYEGRERVMDEIETYIRKQHLLIFQYHPIKVRTFHPMIQDVSFQSFGHFDFSKIWIPR</sequence>
<proteinExistence type="predicted"/>
<feature type="domain" description="Transcriptional regulator SgrR N-terminal HTH" evidence="3">
    <location>
        <begin position="53"/>
        <end position="139"/>
    </location>
</feature>
<evidence type="ECO:0000259" key="2">
    <source>
        <dbReference type="Pfam" id="PF00496"/>
    </source>
</evidence>
<dbReference type="Gene3D" id="3.40.190.10">
    <property type="entry name" value="Periplasmic binding protein-like II"/>
    <property type="match status" value="1"/>
</dbReference>
<dbReference type="SUPFAM" id="SSF53850">
    <property type="entry name" value="Periplasmic binding protein-like II"/>
    <property type="match status" value="1"/>
</dbReference>
<dbReference type="GO" id="GO:0015833">
    <property type="term" value="P:peptide transport"/>
    <property type="evidence" value="ECO:0007669"/>
    <property type="project" value="TreeGrafter"/>
</dbReference>
<organism evidence="4 5">
    <name type="scientific">Halobacillus litoralis</name>
    <dbReference type="NCBI Taxonomy" id="45668"/>
    <lineage>
        <taxon>Bacteria</taxon>
        <taxon>Bacillati</taxon>
        <taxon>Bacillota</taxon>
        <taxon>Bacilli</taxon>
        <taxon>Bacillales</taxon>
        <taxon>Bacillaceae</taxon>
        <taxon>Halobacillus</taxon>
    </lineage>
</organism>
<evidence type="ECO:0000256" key="1">
    <source>
        <dbReference type="ARBA" id="ARBA00023125"/>
    </source>
</evidence>
<gene>
    <name evidence="4" type="ORF">GLV98_01970</name>
</gene>
<dbReference type="EMBL" id="WMEZ01000001">
    <property type="protein sequence ID" value="MYL48227.1"/>
    <property type="molecule type" value="Genomic_DNA"/>
</dbReference>
<dbReference type="PANTHER" id="PTHR30290:SF72">
    <property type="entry name" value="HTH-TYPE TRANSCRIPTIONAL REGULATOR SGRR"/>
    <property type="match status" value="1"/>
</dbReference>